<dbReference type="AlphaFoldDB" id="A0A7K5JJ92"/>
<dbReference type="PROSITE" id="PS50836">
    <property type="entry name" value="DOMON"/>
    <property type="match status" value="1"/>
</dbReference>
<feature type="domain" description="DOMON" evidence="2">
    <location>
        <begin position="39"/>
        <end position="97"/>
    </location>
</feature>
<dbReference type="GO" id="GO:0004500">
    <property type="term" value="F:dopamine beta-monooxygenase activity"/>
    <property type="evidence" value="ECO:0007669"/>
    <property type="project" value="InterPro"/>
</dbReference>
<evidence type="ECO:0000313" key="3">
    <source>
        <dbReference type="EMBL" id="NWS94001.1"/>
    </source>
</evidence>
<dbReference type="CDD" id="cd09631">
    <property type="entry name" value="DOMON_DOH"/>
    <property type="match status" value="1"/>
</dbReference>
<feature type="non-terminal residue" evidence="3">
    <location>
        <position position="97"/>
    </location>
</feature>
<evidence type="ECO:0000256" key="1">
    <source>
        <dbReference type="SAM" id="SignalP"/>
    </source>
</evidence>
<dbReference type="PANTHER" id="PTHR10157:SF31">
    <property type="entry name" value="DBH-LIKE MONOOXYGENASE PROTEIN 2-RELATED"/>
    <property type="match status" value="1"/>
</dbReference>
<dbReference type="GO" id="GO:0042421">
    <property type="term" value="P:norepinephrine biosynthetic process"/>
    <property type="evidence" value="ECO:0007669"/>
    <property type="project" value="TreeGrafter"/>
</dbReference>
<comment type="caution">
    <text evidence="3">The sequence shown here is derived from an EMBL/GenBank/DDBJ whole genome shotgun (WGS) entry which is preliminary data.</text>
</comment>
<dbReference type="InterPro" id="IPR000945">
    <property type="entry name" value="DBH-like"/>
</dbReference>
<dbReference type="GO" id="GO:0042420">
    <property type="term" value="P:dopamine catabolic process"/>
    <property type="evidence" value="ECO:0007669"/>
    <property type="project" value="TreeGrafter"/>
</dbReference>
<proteinExistence type="predicted"/>
<gene>
    <name evidence="3" type="primary">Moxd2_1</name>
    <name evidence="3" type="ORF">MIOMAC_R15507</name>
</gene>
<organism evidence="3 4">
    <name type="scientific">Mionectes macconnelli</name>
    <name type="common">McConnell's flycatcher</name>
    <dbReference type="NCBI Taxonomy" id="254557"/>
    <lineage>
        <taxon>Eukaryota</taxon>
        <taxon>Metazoa</taxon>
        <taxon>Chordata</taxon>
        <taxon>Craniata</taxon>
        <taxon>Vertebrata</taxon>
        <taxon>Euteleostomi</taxon>
        <taxon>Archelosauria</taxon>
        <taxon>Archosauria</taxon>
        <taxon>Dinosauria</taxon>
        <taxon>Saurischia</taxon>
        <taxon>Theropoda</taxon>
        <taxon>Coelurosauria</taxon>
        <taxon>Aves</taxon>
        <taxon>Neognathae</taxon>
        <taxon>Neoaves</taxon>
        <taxon>Telluraves</taxon>
        <taxon>Australaves</taxon>
        <taxon>Passeriformes</taxon>
        <taxon>Tyrannidae</taxon>
        <taxon>Mionectes</taxon>
    </lineage>
</organism>
<keyword evidence="4" id="KW-1185">Reference proteome</keyword>
<dbReference type="GO" id="GO:0006589">
    <property type="term" value="P:octopamine biosynthetic process"/>
    <property type="evidence" value="ECO:0007669"/>
    <property type="project" value="TreeGrafter"/>
</dbReference>
<feature type="non-terminal residue" evidence="3">
    <location>
        <position position="1"/>
    </location>
</feature>
<accession>A0A7K5JJ92</accession>
<dbReference type="GO" id="GO:0005615">
    <property type="term" value="C:extracellular space"/>
    <property type="evidence" value="ECO:0007669"/>
    <property type="project" value="TreeGrafter"/>
</dbReference>
<feature type="chain" id="PRO_5029785868" evidence="1">
    <location>
        <begin position="24"/>
        <end position="97"/>
    </location>
</feature>
<reference evidence="3 4" key="1">
    <citation type="submission" date="2019-09" db="EMBL/GenBank/DDBJ databases">
        <title>Bird 10,000 Genomes (B10K) Project - Family phase.</title>
        <authorList>
            <person name="Zhang G."/>
        </authorList>
    </citation>
    <scope>NUCLEOTIDE SEQUENCE [LARGE SCALE GENOMIC DNA]</scope>
    <source>
        <strain evidence="3">B10K-DU-003-16</strain>
        <tissue evidence="3">Mixed tissue sample</tissue>
    </source>
</reference>
<evidence type="ECO:0000313" key="4">
    <source>
        <dbReference type="Proteomes" id="UP000525714"/>
    </source>
</evidence>
<dbReference type="GO" id="GO:0030667">
    <property type="term" value="C:secretory granule membrane"/>
    <property type="evidence" value="ECO:0007669"/>
    <property type="project" value="TreeGrafter"/>
</dbReference>
<sequence>MAMSLSRMQGMLFLLFLPCFCSRQPATPLLRFSTFLDPSNTVHLYRDYDEQEPMTFELQIHTTVWVAFGFNPRGELPGFDIVIGGVFPNSSMYFSIS</sequence>
<dbReference type="PANTHER" id="PTHR10157">
    <property type="entry name" value="DOPAMINE BETA HYDROXYLASE RELATED"/>
    <property type="match status" value="1"/>
</dbReference>
<name>A0A7K5JJ92_9TYRA</name>
<feature type="signal peptide" evidence="1">
    <location>
        <begin position="1"/>
        <end position="23"/>
    </location>
</feature>
<dbReference type="InterPro" id="IPR005018">
    <property type="entry name" value="DOMON_domain"/>
</dbReference>
<dbReference type="GO" id="GO:0005507">
    <property type="term" value="F:copper ion binding"/>
    <property type="evidence" value="ECO:0007669"/>
    <property type="project" value="TreeGrafter"/>
</dbReference>
<evidence type="ECO:0000259" key="2">
    <source>
        <dbReference type="PROSITE" id="PS50836"/>
    </source>
</evidence>
<dbReference type="EMBL" id="VYZC01000009">
    <property type="protein sequence ID" value="NWS94001.1"/>
    <property type="molecule type" value="Genomic_DNA"/>
</dbReference>
<keyword evidence="1" id="KW-0732">Signal</keyword>
<dbReference type="Proteomes" id="UP000525714">
    <property type="component" value="Unassembled WGS sequence"/>
</dbReference>
<dbReference type="InterPro" id="IPR045266">
    <property type="entry name" value="DOH_DOMON"/>
</dbReference>
<protein>
    <submittedName>
        <fullName evidence="3">MOXD2 protein</fullName>
    </submittedName>
</protein>